<dbReference type="eggNOG" id="COG4744">
    <property type="taxonomic scope" value="Bacteria"/>
</dbReference>
<keyword evidence="1" id="KW-1133">Transmembrane helix</keyword>
<dbReference type="InterPro" id="IPR018676">
    <property type="entry name" value="DUF2149"/>
</dbReference>
<proteinExistence type="predicted"/>
<reference evidence="3 5" key="2">
    <citation type="submission" date="2014-08" db="EMBL/GenBank/DDBJ databases">
        <title>Porphyromonas gulae strain:COT-052_OH3439 Genome sequencing.</title>
        <authorList>
            <person name="Wallis C."/>
            <person name="Deusch O."/>
            <person name="O'Flynn C."/>
            <person name="Davis I."/>
            <person name="Jospin G."/>
            <person name="Darling A.E."/>
            <person name="Coil D.A."/>
            <person name="Alexiev A."/>
            <person name="Horsfall A."/>
            <person name="Kirkwood N."/>
            <person name="Harris S."/>
            <person name="Eisen J.A."/>
        </authorList>
    </citation>
    <scope>NUCLEOTIDE SEQUENCE [LARGE SCALE GENOMIC DNA]</scope>
    <source>
        <strain evidence="5">COT-052 OH3439</strain>
        <strain evidence="3">COT-052_OH3439</strain>
    </source>
</reference>
<feature type="transmembrane region" description="Helical" evidence="1">
    <location>
        <begin position="20"/>
        <end position="37"/>
    </location>
</feature>
<keyword evidence="1" id="KW-0472">Membrane</keyword>
<dbReference type="EMBL" id="JRAI01000063">
    <property type="protein sequence ID" value="KGN84878.1"/>
    <property type="molecule type" value="Genomic_DNA"/>
</dbReference>
<evidence type="ECO:0000256" key="1">
    <source>
        <dbReference type="SAM" id="Phobius"/>
    </source>
</evidence>
<dbReference type="OrthoDB" id="199365at2"/>
<dbReference type="AlphaFoldDB" id="A0A0A2GJW0"/>
<organism evidence="3 5">
    <name type="scientific">Porphyromonas gulae</name>
    <dbReference type="NCBI Taxonomy" id="111105"/>
    <lineage>
        <taxon>Bacteria</taxon>
        <taxon>Pseudomonadati</taxon>
        <taxon>Bacteroidota</taxon>
        <taxon>Bacteroidia</taxon>
        <taxon>Bacteroidales</taxon>
        <taxon>Porphyromonadaceae</taxon>
        <taxon>Porphyromonas</taxon>
    </lineage>
</organism>
<accession>A0A0A2GJW0</accession>
<reference evidence="2 4" key="1">
    <citation type="submission" date="2014-08" db="EMBL/GenBank/DDBJ databases">
        <title>Porphyromonas gulae strain:COT-052_OH1451 Genome sequencing.</title>
        <authorList>
            <person name="Wallis C."/>
            <person name="Deusch O."/>
            <person name="O'Flynn C."/>
            <person name="Davis I."/>
            <person name="Jospin G."/>
            <person name="Darling A.E."/>
            <person name="Coil D.A."/>
            <person name="Alexiev A."/>
            <person name="Horsfall A."/>
            <person name="Kirkwood N."/>
            <person name="Harris S."/>
            <person name="Eisen J.A."/>
        </authorList>
    </citation>
    <scope>NUCLEOTIDE SEQUENCE [LARGE SCALE GENOMIC DNA]</scope>
    <source>
        <strain evidence="4">COT-052 OH1451</strain>
        <strain evidence="2">COT-052_OH1451</strain>
    </source>
</reference>
<evidence type="ECO:0000313" key="3">
    <source>
        <dbReference type="EMBL" id="KGN85947.1"/>
    </source>
</evidence>
<keyword evidence="5" id="KW-1185">Reference proteome</keyword>
<evidence type="ECO:0000313" key="5">
    <source>
        <dbReference type="Proteomes" id="UP000030146"/>
    </source>
</evidence>
<gene>
    <name evidence="2" type="ORF">HR08_07395</name>
    <name evidence="3" type="ORF">HR15_08435</name>
</gene>
<evidence type="ECO:0000313" key="2">
    <source>
        <dbReference type="EMBL" id="KGN84878.1"/>
    </source>
</evidence>
<dbReference type="Proteomes" id="UP000030130">
    <property type="component" value="Unassembled WGS sequence"/>
</dbReference>
<dbReference type="Proteomes" id="UP000030146">
    <property type="component" value="Unassembled WGS sequence"/>
</dbReference>
<sequence>MPRRRFHEEDTDPSSLVSNLFDVAMVFAVALMVALVTKFNMTEVFSKEDYTIVKNPGKDNMEILIKKGDKVEKYTPSDESSDGAGSKGKRVGVAYQLESGEIIYVPED</sequence>
<dbReference type="STRING" id="111105.HR09_05045"/>
<evidence type="ECO:0000313" key="4">
    <source>
        <dbReference type="Proteomes" id="UP000030130"/>
    </source>
</evidence>
<dbReference type="EMBL" id="JRAK01000118">
    <property type="protein sequence ID" value="KGN85947.1"/>
    <property type="molecule type" value="Genomic_DNA"/>
</dbReference>
<name>A0A0A2GJW0_9PORP</name>
<keyword evidence="1" id="KW-0812">Transmembrane</keyword>
<dbReference type="RefSeq" id="WP_018964853.1">
    <property type="nucleotide sequence ID" value="NZ_JQJE01000014.1"/>
</dbReference>
<evidence type="ECO:0008006" key="6">
    <source>
        <dbReference type="Google" id="ProtNLM"/>
    </source>
</evidence>
<protein>
    <recommendedName>
        <fullName evidence="6">DUF2149 domain-containing protein</fullName>
    </recommendedName>
</protein>
<comment type="caution">
    <text evidence="3">The sequence shown here is derived from an EMBL/GenBank/DDBJ whole genome shotgun (WGS) entry which is preliminary data.</text>
</comment>
<dbReference type="Pfam" id="PF09919">
    <property type="entry name" value="DUF2149"/>
    <property type="match status" value="1"/>
</dbReference>